<evidence type="ECO:0000256" key="1">
    <source>
        <dbReference type="HAMAP-Rule" id="MF_01537"/>
    </source>
</evidence>
<organism evidence="2 3">
    <name type="scientific">Plesiomonas shigelloides</name>
    <name type="common">Aeromonas shigelloides</name>
    <dbReference type="NCBI Taxonomy" id="703"/>
    <lineage>
        <taxon>Bacteria</taxon>
        <taxon>Pseudomonadati</taxon>
        <taxon>Pseudomonadota</taxon>
        <taxon>Gammaproteobacteria</taxon>
        <taxon>Enterobacterales</taxon>
        <taxon>Enterobacteriaceae</taxon>
        <taxon>Plesiomonas</taxon>
    </lineage>
</organism>
<gene>
    <name evidence="1" type="primary">ppnP</name>
    <name evidence="2" type="ORF">J2R62_05925</name>
</gene>
<dbReference type="SUPFAM" id="SSF51182">
    <property type="entry name" value="RmlC-like cupins"/>
    <property type="match status" value="1"/>
</dbReference>
<sequence length="94" mass="10092">MLEVNDYFAGQVKSIGFQDGERRATVGVMAPGEYRFNTGAPEVMVVLRGALTVRLPGSDAWQTFAAGSEFHVPGDSAFDLQVAQDTAYLCQFGG</sequence>
<comment type="catalytic activity">
    <reaction evidence="1">
        <text>adenosine + phosphate = alpha-D-ribose 1-phosphate + adenine</text>
        <dbReference type="Rhea" id="RHEA:27642"/>
        <dbReference type="ChEBI" id="CHEBI:16335"/>
        <dbReference type="ChEBI" id="CHEBI:16708"/>
        <dbReference type="ChEBI" id="CHEBI:43474"/>
        <dbReference type="ChEBI" id="CHEBI:57720"/>
        <dbReference type="EC" id="2.4.2.1"/>
    </reaction>
</comment>
<keyword evidence="1" id="KW-0328">Glycosyltransferase</keyword>
<comment type="catalytic activity">
    <reaction evidence="1">
        <text>cytidine + phosphate = cytosine + alpha-D-ribose 1-phosphate</text>
        <dbReference type="Rhea" id="RHEA:52540"/>
        <dbReference type="ChEBI" id="CHEBI:16040"/>
        <dbReference type="ChEBI" id="CHEBI:17562"/>
        <dbReference type="ChEBI" id="CHEBI:43474"/>
        <dbReference type="ChEBI" id="CHEBI:57720"/>
        <dbReference type="EC" id="2.4.2.2"/>
    </reaction>
</comment>
<dbReference type="InterPro" id="IPR014710">
    <property type="entry name" value="RmlC-like_jellyroll"/>
</dbReference>
<name>A0A2P1VS63_PLESH</name>
<dbReference type="EMBL" id="JAFNAA010000005">
    <property type="protein sequence ID" value="MBO1107764.1"/>
    <property type="molecule type" value="Genomic_DNA"/>
</dbReference>
<dbReference type="EC" id="2.4.2.2" evidence="1"/>
<dbReference type="Proteomes" id="UP000664658">
    <property type="component" value="Unassembled WGS sequence"/>
</dbReference>
<dbReference type="CDD" id="cd20296">
    <property type="entry name" value="cupin_PpnP-like"/>
    <property type="match status" value="1"/>
</dbReference>
<comment type="catalytic activity">
    <reaction evidence="1">
        <text>guanosine + phosphate = alpha-D-ribose 1-phosphate + guanine</text>
        <dbReference type="Rhea" id="RHEA:13233"/>
        <dbReference type="ChEBI" id="CHEBI:16235"/>
        <dbReference type="ChEBI" id="CHEBI:16750"/>
        <dbReference type="ChEBI" id="CHEBI:43474"/>
        <dbReference type="ChEBI" id="CHEBI:57720"/>
        <dbReference type="EC" id="2.4.2.1"/>
    </reaction>
</comment>
<dbReference type="FunFam" id="2.60.120.10:FF:000016">
    <property type="entry name" value="Pyrimidine/purine nucleoside phosphorylase"/>
    <property type="match status" value="1"/>
</dbReference>
<keyword evidence="1" id="KW-0808">Transferase</keyword>
<evidence type="ECO:0000313" key="2">
    <source>
        <dbReference type="EMBL" id="MBO1107764.1"/>
    </source>
</evidence>
<comment type="catalytic activity">
    <reaction evidence="1">
        <text>xanthosine + phosphate = alpha-D-ribose 1-phosphate + xanthine</text>
        <dbReference type="Rhea" id="RHEA:27638"/>
        <dbReference type="ChEBI" id="CHEBI:17712"/>
        <dbReference type="ChEBI" id="CHEBI:18107"/>
        <dbReference type="ChEBI" id="CHEBI:43474"/>
        <dbReference type="ChEBI" id="CHEBI:57720"/>
        <dbReference type="EC" id="2.4.2.1"/>
    </reaction>
</comment>
<dbReference type="GO" id="GO:0016154">
    <property type="term" value="F:pyrimidine-nucleoside phosphorylase activity"/>
    <property type="evidence" value="ECO:0007669"/>
    <property type="project" value="UniProtKB-UniRule"/>
</dbReference>
<dbReference type="GO" id="GO:0005829">
    <property type="term" value="C:cytosol"/>
    <property type="evidence" value="ECO:0007669"/>
    <property type="project" value="TreeGrafter"/>
</dbReference>
<dbReference type="RefSeq" id="WP_047709322.1">
    <property type="nucleotide sequence ID" value="NZ_CP027852.1"/>
</dbReference>
<comment type="caution">
    <text evidence="2">The sequence shown here is derived from an EMBL/GenBank/DDBJ whole genome shotgun (WGS) entry which is preliminary data.</text>
</comment>
<dbReference type="AlphaFoldDB" id="A0A2P1VS63"/>
<proteinExistence type="inferred from homology"/>
<dbReference type="GO" id="GO:0004731">
    <property type="term" value="F:purine-nucleoside phosphorylase activity"/>
    <property type="evidence" value="ECO:0007669"/>
    <property type="project" value="UniProtKB-UniRule"/>
</dbReference>
<dbReference type="PANTHER" id="PTHR36540">
    <property type="entry name" value="PYRIMIDINE/PURINE NUCLEOSIDE PHOSPHORYLASE"/>
    <property type="match status" value="1"/>
</dbReference>
<protein>
    <recommendedName>
        <fullName evidence="1">Pyrimidine/purine nucleoside phosphorylase</fullName>
        <ecNumber evidence="1">2.4.2.1</ecNumber>
        <ecNumber evidence="1">2.4.2.2</ecNumber>
    </recommendedName>
    <alternativeName>
        <fullName evidence="1">Adenosine phosphorylase</fullName>
    </alternativeName>
    <alternativeName>
        <fullName evidence="1">Cytidine phosphorylase</fullName>
    </alternativeName>
    <alternativeName>
        <fullName evidence="1">Guanosine phosphorylase</fullName>
    </alternativeName>
    <alternativeName>
        <fullName evidence="1">Inosine phosphorylase</fullName>
    </alternativeName>
    <alternativeName>
        <fullName evidence="1">Thymidine phosphorylase</fullName>
    </alternativeName>
    <alternativeName>
        <fullName evidence="1">Uridine phosphorylase</fullName>
    </alternativeName>
    <alternativeName>
        <fullName evidence="1">Xanthosine phosphorylase</fullName>
    </alternativeName>
</protein>
<comment type="catalytic activity">
    <reaction evidence="1">
        <text>uridine + phosphate = alpha-D-ribose 1-phosphate + uracil</text>
        <dbReference type="Rhea" id="RHEA:24388"/>
        <dbReference type="ChEBI" id="CHEBI:16704"/>
        <dbReference type="ChEBI" id="CHEBI:17568"/>
        <dbReference type="ChEBI" id="CHEBI:43474"/>
        <dbReference type="ChEBI" id="CHEBI:57720"/>
        <dbReference type="EC" id="2.4.2.2"/>
    </reaction>
</comment>
<accession>A0A2P1VS63</accession>
<comment type="similarity">
    <text evidence="1">Belongs to the nucleoside phosphorylase PpnP family.</text>
</comment>
<dbReference type="HAMAP" id="MF_01537">
    <property type="entry name" value="Nucleos_phosphorylase_PpnP"/>
    <property type="match status" value="1"/>
</dbReference>
<dbReference type="InterPro" id="IPR011051">
    <property type="entry name" value="RmlC_Cupin_sf"/>
</dbReference>
<comment type="function">
    <text evidence="1">Catalyzes the phosphorolysis of diverse nucleosides, yielding D-ribose 1-phosphate and the respective free bases. Can use uridine, adenosine, guanosine, cytidine, thymidine, inosine and xanthosine as substrates. Also catalyzes the reverse reactions.</text>
</comment>
<reference evidence="2" key="1">
    <citation type="submission" date="2021-03" db="EMBL/GenBank/DDBJ databases">
        <title>Plesiomonas shigelloides zfcc0051, isolated from zebrafish feces.</title>
        <authorList>
            <person name="Vanderhoek Z."/>
            <person name="Gaulke C."/>
        </authorList>
    </citation>
    <scope>NUCLEOTIDE SEQUENCE</scope>
    <source>
        <strain evidence="2">Zfcc0051</strain>
    </source>
</reference>
<dbReference type="Pfam" id="PF06865">
    <property type="entry name" value="Ppnp"/>
    <property type="match status" value="1"/>
</dbReference>
<dbReference type="InterPro" id="IPR009664">
    <property type="entry name" value="Ppnp"/>
</dbReference>
<dbReference type="EC" id="2.4.2.1" evidence="1"/>
<dbReference type="PANTHER" id="PTHR36540:SF1">
    <property type="entry name" value="PYRIMIDINE_PURINE NUCLEOSIDE PHOSPHORYLASE"/>
    <property type="match status" value="1"/>
</dbReference>
<evidence type="ECO:0000313" key="3">
    <source>
        <dbReference type="Proteomes" id="UP000664658"/>
    </source>
</evidence>
<dbReference type="Gene3D" id="2.60.120.10">
    <property type="entry name" value="Jelly Rolls"/>
    <property type="match status" value="1"/>
</dbReference>
<comment type="catalytic activity">
    <reaction evidence="1">
        <text>thymidine + phosphate = 2-deoxy-alpha-D-ribose 1-phosphate + thymine</text>
        <dbReference type="Rhea" id="RHEA:16037"/>
        <dbReference type="ChEBI" id="CHEBI:17748"/>
        <dbReference type="ChEBI" id="CHEBI:17821"/>
        <dbReference type="ChEBI" id="CHEBI:43474"/>
        <dbReference type="ChEBI" id="CHEBI:57259"/>
        <dbReference type="EC" id="2.4.2.2"/>
    </reaction>
</comment>
<comment type="catalytic activity">
    <reaction evidence="1">
        <text>a purine D-ribonucleoside + phosphate = a purine nucleobase + alpha-D-ribose 1-phosphate</text>
        <dbReference type="Rhea" id="RHEA:19805"/>
        <dbReference type="ChEBI" id="CHEBI:26386"/>
        <dbReference type="ChEBI" id="CHEBI:43474"/>
        <dbReference type="ChEBI" id="CHEBI:57720"/>
        <dbReference type="ChEBI" id="CHEBI:142355"/>
        <dbReference type="EC" id="2.4.2.1"/>
    </reaction>
</comment>
<comment type="catalytic activity">
    <reaction evidence="1">
        <text>inosine + phosphate = alpha-D-ribose 1-phosphate + hypoxanthine</text>
        <dbReference type="Rhea" id="RHEA:27646"/>
        <dbReference type="ChEBI" id="CHEBI:17368"/>
        <dbReference type="ChEBI" id="CHEBI:17596"/>
        <dbReference type="ChEBI" id="CHEBI:43474"/>
        <dbReference type="ChEBI" id="CHEBI:57720"/>
        <dbReference type="EC" id="2.4.2.1"/>
    </reaction>
</comment>